<feature type="domain" description="HAMP" evidence="9">
    <location>
        <begin position="249"/>
        <end position="303"/>
    </location>
</feature>
<evidence type="ECO:0000259" key="8">
    <source>
        <dbReference type="PROSITE" id="PS50192"/>
    </source>
</evidence>
<dbReference type="Pfam" id="PF00672">
    <property type="entry name" value="HAMP"/>
    <property type="match status" value="1"/>
</dbReference>
<feature type="domain" description="T-SNARE coiled-coil homology" evidence="8">
    <location>
        <begin position="495"/>
        <end position="557"/>
    </location>
</feature>
<dbReference type="RefSeq" id="WP_004408697.1">
    <property type="nucleotide sequence ID" value="NZ_LK391965.1"/>
</dbReference>
<dbReference type="SMART" id="SM00283">
    <property type="entry name" value="MA"/>
    <property type="match status" value="1"/>
</dbReference>
<dbReference type="InterPro" id="IPR004089">
    <property type="entry name" value="MCPsignal_dom"/>
</dbReference>
<dbReference type="Gene3D" id="1.10.287.950">
    <property type="entry name" value="Methyl-accepting chemotaxis protein"/>
    <property type="match status" value="1"/>
</dbReference>
<dbReference type="InterPro" id="IPR003660">
    <property type="entry name" value="HAMP_dom"/>
</dbReference>
<evidence type="ECO:0000256" key="3">
    <source>
        <dbReference type="ARBA" id="ARBA00023224"/>
    </source>
</evidence>
<evidence type="ECO:0000256" key="4">
    <source>
        <dbReference type="ARBA" id="ARBA00029447"/>
    </source>
</evidence>
<dbReference type="PROSITE" id="PS50885">
    <property type="entry name" value="HAMP"/>
    <property type="match status" value="1"/>
</dbReference>
<dbReference type="InterPro" id="IPR000727">
    <property type="entry name" value="T_SNARE_dom"/>
</dbReference>
<gene>
    <name evidence="10" type="ORF">VIBNISOn1_1010001</name>
</gene>
<dbReference type="AlphaFoldDB" id="A0AAV2VHH8"/>
<dbReference type="CDD" id="cd11386">
    <property type="entry name" value="MCP_signal"/>
    <property type="match status" value="1"/>
</dbReference>
<dbReference type="Proteomes" id="UP000018211">
    <property type="component" value="Unassembled WGS sequence"/>
</dbReference>
<name>A0AAV2VHH8_9VIBR</name>
<dbReference type="Pfam" id="PF00015">
    <property type="entry name" value="MCPsignal"/>
    <property type="match status" value="1"/>
</dbReference>
<evidence type="ECO:0000256" key="2">
    <source>
        <dbReference type="ARBA" id="ARBA00022519"/>
    </source>
</evidence>
<protein>
    <submittedName>
        <fullName evidence="10">Methyl-accepting chemotaxis protein</fullName>
    </submittedName>
</protein>
<dbReference type="GO" id="GO:0005886">
    <property type="term" value="C:plasma membrane"/>
    <property type="evidence" value="ECO:0007669"/>
    <property type="project" value="UniProtKB-SubCell"/>
</dbReference>
<dbReference type="GO" id="GO:0006935">
    <property type="term" value="P:chemotaxis"/>
    <property type="evidence" value="ECO:0007669"/>
    <property type="project" value="UniProtKB-ARBA"/>
</dbReference>
<dbReference type="SUPFAM" id="SSF58104">
    <property type="entry name" value="Methyl-accepting chemotaxis protein (MCP) signaling domain"/>
    <property type="match status" value="1"/>
</dbReference>
<dbReference type="FunFam" id="1.10.287.950:FF:000001">
    <property type="entry name" value="Methyl-accepting chemotaxis sensory transducer"/>
    <property type="match status" value="1"/>
</dbReference>
<keyword evidence="6" id="KW-0812">Transmembrane</keyword>
<keyword evidence="2" id="KW-1003">Cell membrane</keyword>
<accession>A0AAV2VHH8</accession>
<keyword evidence="2" id="KW-0997">Cell inner membrane</keyword>
<proteinExistence type="inferred from homology"/>
<comment type="caution">
    <text evidence="10">The sequence shown here is derived from an EMBL/GenBank/DDBJ whole genome shotgun (WGS) entry which is preliminary data.</text>
</comment>
<feature type="transmembrane region" description="Helical" evidence="6">
    <location>
        <begin position="229"/>
        <end position="252"/>
    </location>
</feature>
<keyword evidence="3 5" id="KW-0807">Transducer</keyword>
<evidence type="ECO:0000259" key="7">
    <source>
        <dbReference type="PROSITE" id="PS50111"/>
    </source>
</evidence>
<dbReference type="PROSITE" id="PS50111">
    <property type="entry name" value="CHEMOTAXIS_TRANSDUC_2"/>
    <property type="match status" value="1"/>
</dbReference>
<dbReference type="CDD" id="cd06225">
    <property type="entry name" value="HAMP"/>
    <property type="match status" value="1"/>
</dbReference>
<evidence type="ECO:0000313" key="11">
    <source>
        <dbReference type="Proteomes" id="UP000018211"/>
    </source>
</evidence>
<reference evidence="10 11" key="1">
    <citation type="journal article" date="2013" name="ISME J.">
        <title>Comparative genomics of pathogenic lineages of Vibrio nigripulchritudo identifies virulence-associated traits.</title>
        <authorList>
            <person name="Goudenege D."/>
            <person name="Labreuche Y."/>
            <person name="Krin E."/>
            <person name="Ansquer D."/>
            <person name="Mangenot S."/>
            <person name="Calteau A."/>
            <person name="Medigue C."/>
            <person name="Mazel D."/>
            <person name="Polz M.F."/>
            <person name="Le Roux F."/>
        </authorList>
    </citation>
    <scope>NUCLEOTIDE SEQUENCE [LARGE SCALE GENOMIC DNA]</scope>
    <source>
        <strain evidence="10 11">SOn1</strain>
    </source>
</reference>
<dbReference type="SMART" id="SM00304">
    <property type="entry name" value="HAMP"/>
    <property type="match status" value="1"/>
</dbReference>
<sequence length="581" mass="63104">MSKVSFKLKMIILISLSVLITIVTSYLSVNYYISEYIYESDVQKIEHNTKLLNERIADEMKNVVSLAVSSNMMIDTPQEVKETTMFDKVVKVVSGVIAVGDEGRLEGEERDKYLKMAKAMESKLIDVSQASLIDGQLYSTISVNRDGGSADFYTVNLIIFSDIIRKYAIEGSYVELISASNQTIFSNKIDGDLQKISSPVEMDGMSWTLNSYVDLQNIRDNTALLNNEITIVLILIGLIVIALSTLTLHQAFRPLLSLKNMVAELSNGTGDLTQRLSVKSKDEIGTISSSINKFIEKLQENFIDVSTSTRSIDEAVEKLSTQSQSNLSTLDGHTQETEQAISAISEMSATADSIADSAVKAAELTDTTNMNANASKRTVQQAVENVNSLINEVGSMSTSISTMSHDTDQINSVLQVIGDIAEQTNLLALNAAIEAARAGEQGRGFAVVADEVRALAARTQESTSQINEMLGKLRGATDNVVSAMESTRSSCEETAQSTNEVMESLNLVTDSVVEINEINSLVATAAKEQSQVTDEVSKNMAAIQEIVHQLNDNASDTLTINRELTATSGSLSDVVGRFKVS</sequence>
<comment type="subcellular location">
    <subcellularLocation>
        <location evidence="1">Cell inner membrane</location>
        <topology evidence="1">Multi-pass membrane protein</topology>
    </subcellularLocation>
</comment>
<evidence type="ECO:0000256" key="5">
    <source>
        <dbReference type="PROSITE-ProRule" id="PRU00284"/>
    </source>
</evidence>
<dbReference type="PANTHER" id="PTHR32089:SF55">
    <property type="entry name" value="METHYL ACCEPTING SENSORY TRANSDUCER WITH CACHE_2 SMALL MOLECULE BINDING DOMAIN"/>
    <property type="match status" value="1"/>
</dbReference>
<dbReference type="GO" id="GO:0007165">
    <property type="term" value="P:signal transduction"/>
    <property type="evidence" value="ECO:0007669"/>
    <property type="project" value="UniProtKB-KW"/>
</dbReference>
<comment type="similarity">
    <text evidence="4">Belongs to the methyl-accepting chemotaxis (MCP) protein family.</text>
</comment>
<dbReference type="PROSITE" id="PS50192">
    <property type="entry name" value="T_SNARE"/>
    <property type="match status" value="1"/>
</dbReference>
<keyword evidence="6" id="KW-1133">Transmembrane helix</keyword>
<keyword evidence="6" id="KW-0472">Membrane</keyword>
<feature type="domain" description="Methyl-accepting transducer" evidence="7">
    <location>
        <begin position="308"/>
        <end position="544"/>
    </location>
</feature>
<evidence type="ECO:0000313" key="10">
    <source>
        <dbReference type="EMBL" id="CCO44150.1"/>
    </source>
</evidence>
<organism evidence="10 11">
    <name type="scientific">Vibrio nigripulchritudo SOn1</name>
    <dbReference type="NCBI Taxonomy" id="1238450"/>
    <lineage>
        <taxon>Bacteria</taxon>
        <taxon>Pseudomonadati</taxon>
        <taxon>Pseudomonadota</taxon>
        <taxon>Gammaproteobacteria</taxon>
        <taxon>Vibrionales</taxon>
        <taxon>Vibrionaceae</taxon>
        <taxon>Vibrio</taxon>
    </lineage>
</organism>
<evidence type="ECO:0000256" key="6">
    <source>
        <dbReference type="SAM" id="Phobius"/>
    </source>
</evidence>
<evidence type="ECO:0000259" key="9">
    <source>
        <dbReference type="PROSITE" id="PS50885"/>
    </source>
</evidence>
<dbReference type="EMBL" id="CAOF01000004">
    <property type="protein sequence ID" value="CCO44150.1"/>
    <property type="molecule type" value="Genomic_DNA"/>
</dbReference>
<evidence type="ECO:0000256" key="1">
    <source>
        <dbReference type="ARBA" id="ARBA00004429"/>
    </source>
</evidence>
<feature type="transmembrane region" description="Helical" evidence="6">
    <location>
        <begin position="12"/>
        <end position="33"/>
    </location>
</feature>
<dbReference type="PANTHER" id="PTHR32089">
    <property type="entry name" value="METHYL-ACCEPTING CHEMOTAXIS PROTEIN MCPB"/>
    <property type="match status" value="1"/>
</dbReference>